<dbReference type="EMBL" id="DNAN01000624">
    <property type="protein sequence ID" value="HAW77592.1"/>
    <property type="molecule type" value="Genomic_DNA"/>
</dbReference>
<dbReference type="InterPro" id="IPR044946">
    <property type="entry name" value="Restrct_endonuc_typeI_TRD_sf"/>
</dbReference>
<dbReference type="GO" id="GO:0004519">
    <property type="term" value="F:endonuclease activity"/>
    <property type="evidence" value="ECO:0007669"/>
    <property type="project" value="UniProtKB-KW"/>
</dbReference>
<keyword evidence="3" id="KW-0238">DNA-binding</keyword>
<comment type="caution">
    <text evidence="5">The sequence shown here is derived from an EMBL/GenBank/DDBJ whole genome shotgun (WGS) entry which is preliminary data.</text>
</comment>
<proteinExistence type="inferred from homology"/>
<dbReference type="GO" id="GO:0003677">
    <property type="term" value="F:DNA binding"/>
    <property type="evidence" value="ECO:0007669"/>
    <property type="project" value="UniProtKB-KW"/>
</dbReference>
<sequence>MSSDFVFNKEYPLSDLVEFVNEKIDSTKISLDTYISTDNMITDRGGVETATKLPSATKFHHFKPTDTLFSNIRTYFRKVWFAEFEGGASPDVLVFRTKEPKVLDPAYLFYLLSDKKFSEYTVLTSKGAKMPRGDKAAIMQYTVFVPEPNVQRTISSALRTYDLKLKANTKINQTLEHLAKAIFKSWFVDFDPIKAKIETLATGGSADDAELAAMSIISAKPLDELNGLKASNPEAFNKLAQTAALFPAAMQDSEFGEIPEGWEVKPFKKVIDKYVDNRGKTPPIVENGIPLVEVKHLPENSAFPNLNTEKRVTEETYKTWFRVHVEPQDILISTVGTIGRTSFIKSTNFGIAQNVLGLRFAKAIEPEYMFYTIKSHRFQHDMTARLVTTVQSSIKRKDLDTIDILVPKPSIQIAFCEFVEPLIDEQFVNNTQNNDLAIIRDTLLPKLLSGEIDLTNEVVE</sequence>
<dbReference type="PANTHER" id="PTHR30408">
    <property type="entry name" value="TYPE-1 RESTRICTION ENZYME ECOKI SPECIFICITY PROTEIN"/>
    <property type="match status" value="1"/>
</dbReference>
<dbReference type="SUPFAM" id="SSF116734">
    <property type="entry name" value="DNA methylase specificity domain"/>
    <property type="match status" value="2"/>
</dbReference>
<evidence type="ECO:0000256" key="2">
    <source>
        <dbReference type="ARBA" id="ARBA00022747"/>
    </source>
</evidence>
<feature type="domain" description="Type I restriction modification DNA specificity" evidence="4">
    <location>
        <begin position="259"/>
        <end position="431"/>
    </location>
</feature>
<evidence type="ECO:0000259" key="4">
    <source>
        <dbReference type="Pfam" id="PF01420"/>
    </source>
</evidence>
<comment type="similarity">
    <text evidence="1">Belongs to the type-I restriction system S methylase family.</text>
</comment>
<evidence type="ECO:0000256" key="1">
    <source>
        <dbReference type="ARBA" id="ARBA00010923"/>
    </source>
</evidence>
<evidence type="ECO:0000313" key="5">
    <source>
        <dbReference type="EMBL" id="HAW77592.1"/>
    </source>
</evidence>
<dbReference type="GO" id="GO:0009307">
    <property type="term" value="P:DNA restriction-modification system"/>
    <property type="evidence" value="ECO:0007669"/>
    <property type="project" value="UniProtKB-KW"/>
</dbReference>
<keyword evidence="5" id="KW-0540">Nuclease</keyword>
<dbReference type="Gene3D" id="3.90.220.20">
    <property type="entry name" value="DNA methylase specificity domains"/>
    <property type="match status" value="2"/>
</dbReference>
<dbReference type="AlphaFoldDB" id="A0A350P8H5"/>
<protein>
    <submittedName>
        <fullName evidence="5">Restriction endonuclease subunit S</fullName>
    </submittedName>
</protein>
<feature type="domain" description="Type I restriction modification DNA specificity" evidence="4">
    <location>
        <begin position="10"/>
        <end position="176"/>
    </location>
</feature>
<evidence type="ECO:0000256" key="3">
    <source>
        <dbReference type="ARBA" id="ARBA00023125"/>
    </source>
</evidence>
<gene>
    <name evidence="5" type="ORF">DCW74_17895</name>
</gene>
<keyword evidence="2" id="KW-0680">Restriction system</keyword>
<keyword evidence="5" id="KW-0255">Endonuclease</keyword>
<reference evidence="5 6" key="1">
    <citation type="journal article" date="2018" name="Nat. Biotechnol.">
        <title>A standardized bacterial taxonomy based on genome phylogeny substantially revises the tree of life.</title>
        <authorList>
            <person name="Parks D.H."/>
            <person name="Chuvochina M."/>
            <person name="Waite D.W."/>
            <person name="Rinke C."/>
            <person name="Skarshewski A."/>
            <person name="Chaumeil P.A."/>
            <person name="Hugenholtz P."/>
        </authorList>
    </citation>
    <scope>NUCLEOTIDE SEQUENCE [LARGE SCALE GENOMIC DNA]</scope>
    <source>
        <strain evidence="5">UBA11978</strain>
    </source>
</reference>
<name>A0A350P8H5_9ALTE</name>
<organism evidence="5 6">
    <name type="scientific">Alteromonas australica</name>
    <dbReference type="NCBI Taxonomy" id="589873"/>
    <lineage>
        <taxon>Bacteria</taxon>
        <taxon>Pseudomonadati</taxon>
        <taxon>Pseudomonadota</taxon>
        <taxon>Gammaproteobacteria</taxon>
        <taxon>Alteromonadales</taxon>
        <taxon>Alteromonadaceae</taxon>
        <taxon>Alteromonas/Salinimonas group</taxon>
        <taxon>Alteromonas</taxon>
    </lineage>
</organism>
<dbReference type="InterPro" id="IPR000055">
    <property type="entry name" value="Restrct_endonuc_typeI_TRD"/>
</dbReference>
<dbReference type="Pfam" id="PF01420">
    <property type="entry name" value="Methylase_S"/>
    <property type="match status" value="2"/>
</dbReference>
<dbReference type="Proteomes" id="UP000263517">
    <property type="component" value="Unassembled WGS sequence"/>
</dbReference>
<evidence type="ECO:0000313" key="6">
    <source>
        <dbReference type="Proteomes" id="UP000263517"/>
    </source>
</evidence>
<keyword evidence="5" id="KW-0378">Hydrolase</keyword>
<dbReference type="InterPro" id="IPR052021">
    <property type="entry name" value="Type-I_RS_S_subunit"/>
</dbReference>
<dbReference type="PANTHER" id="PTHR30408:SF13">
    <property type="entry name" value="TYPE I RESTRICTION ENZYME HINDI SPECIFICITY SUBUNIT"/>
    <property type="match status" value="1"/>
</dbReference>
<accession>A0A350P8H5</accession>